<evidence type="ECO:0000313" key="2">
    <source>
        <dbReference type="Proteomes" id="UP000286701"/>
    </source>
</evidence>
<sequence>MSQQNQNLSATQLAAIDLMIAHMQENGQTQLGGVWEAIVNAAQNAAGSAWVGPLTGVGNLDDAAVVAAPAAAMMATTGVAGQTTSTTEDVAALVNKLNEGGLQPRLTLENLVKIRNQFTK</sequence>
<reference evidence="1 2" key="1">
    <citation type="submission" date="2019-01" db="EMBL/GenBank/DDBJ databases">
        <title>Mucilaginibacter antarcticum sp. nov., isolated from antarctic soil.</title>
        <authorList>
            <person name="Yan Y.-Q."/>
            <person name="Du Z.-J."/>
        </authorList>
    </citation>
    <scope>NUCLEOTIDE SEQUENCE [LARGE SCALE GENOMIC DNA]</scope>
    <source>
        <strain evidence="1 2">F01003</strain>
    </source>
</reference>
<evidence type="ECO:0000313" key="1">
    <source>
        <dbReference type="EMBL" id="RWY49125.1"/>
    </source>
</evidence>
<keyword evidence="2" id="KW-1185">Reference proteome</keyword>
<proteinExistence type="predicted"/>
<dbReference type="RefSeq" id="WP_128535196.1">
    <property type="nucleotide sequence ID" value="NZ_SBIW01000008.1"/>
</dbReference>
<name>A0A444MJT2_9SPHI</name>
<organism evidence="1 2">
    <name type="scientific">Mucilaginibacter gilvus</name>
    <dbReference type="NCBI Taxonomy" id="2305909"/>
    <lineage>
        <taxon>Bacteria</taxon>
        <taxon>Pseudomonadati</taxon>
        <taxon>Bacteroidota</taxon>
        <taxon>Sphingobacteriia</taxon>
        <taxon>Sphingobacteriales</taxon>
        <taxon>Sphingobacteriaceae</taxon>
        <taxon>Mucilaginibacter</taxon>
    </lineage>
</organism>
<protein>
    <submittedName>
        <fullName evidence="1">Uncharacterized protein</fullName>
    </submittedName>
</protein>
<gene>
    <name evidence="1" type="ORF">EPL05_17030</name>
</gene>
<dbReference type="AlphaFoldDB" id="A0A444MJT2"/>
<comment type="caution">
    <text evidence="1">The sequence shown here is derived from an EMBL/GenBank/DDBJ whole genome shotgun (WGS) entry which is preliminary data.</text>
</comment>
<accession>A0A444MJT2</accession>
<dbReference type="EMBL" id="SBIW01000008">
    <property type="protein sequence ID" value="RWY49125.1"/>
    <property type="molecule type" value="Genomic_DNA"/>
</dbReference>
<dbReference type="Proteomes" id="UP000286701">
    <property type="component" value="Unassembled WGS sequence"/>
</dbReference>